<evidence type="ECO:0000313" key="2">
    <source>
        <dbReference type="EMBL" id="SDC83409.1"/>
    </source>
</evidence>
<dbReference type="SUPFAM" id="SSF52317">
    <property type="entry name" value="Class I glutamine amidotransferase-like"/>
    <property type="match status" value="1"/>
</dbReference>
<proteinExistence type="predicted"/>
<dbReference type="OrthoDB" id="5196541at2"/>
<dbReference type="RefSeq" id="WP_093183421.1">
    <property type="nucleotide sequence ID" value="NZ_FMYH01000004.1"/>
</dbReference>
<keyword evidence="2" id="KW-0808">Transferase</keyword>
<dbReference type="PANTHER" id="PTHR42695:SF5">
    <property type="entry name" value="GLUTAMINE AMIDOTRANSFERASE YLR126C-RELATED"/>
    <property type="match status" value="1"/>
</dbReference>
<keyword evidence="2" id="KW-0315">Glutamine amidotransferase</keyword>
<evidence type="ECO:0000259" key="1">
    <source>
        <dbReference type="Pfam" id="PF00117"/>
    </source>
</evidence>
<dbReference type="Proteomes" id="UP000199039">
    <property type="component" value="Unassembled WGS sequence"/>
</dbReference>
<dbReference type="GO" id="GO:0016740">
    <property type="term" value="F:transferase activity"/>
    <property type="evidence" value="ECO:0007669"/>
    <property type="project" value="UniProtKB-KW"/>
</dbReference>
<dbReference type="InterPro" id="IPR029062">
    <property type="entry name" value="Class_I_gatase-like"/>
</dbReference>
<dbReference type="GO" id="GO:0005829">
    <property type="term" value="C:cytosol"/>
    <property type="evidence" value="ECO:0007669"/>
    <property type="project" value="TreeGrafter"/>
</dbReference>
<dbReference type="AlphaFoldDB" id="A0A1G6PTK4"/>
<dbReference type="InterPro" id="IPR017926">
    <property type="entry name" value="GATASE"/>
</dbReference>
<organism evidence="2 3">
    <name type="scientific">Sanguibacter gelidistatuariae</name>
    <dbReference type="NCBI Taxonomy" id="1814289"/>
    <lineage>
        <taxon>Bacteria</taxon>
        <taxon>Bacillati</taxon>
        <taxon>Actinomycetota</taxon>
        <taxon>Actinomycetes</taxon>
        <taxon>Micrococcales</taxon>
        <taxon>Sanguibacteraceae</taxon>
        <taxon>Sanguibacter</taxon>
    </lineage>
</organism>
<keyword evidence="3" id="KW-1185">Reference proteome</keyword>
<dbReference type="STRING" id="1814289.SAMN05216410_2352"/>
<evidence type="ECO:0000313" key="3">
    <source>
        <dbReference type="Proteomes" id="UP000199039"/>
    </source>
</evidence>
<dbReference type="CDD" id="cd01741">
    <property type="entry name" value="GATase1_1"/>
    <property type="match status" value="1"/>
</dbReference>
<dbReference type="EMBL" id="FMYH01000004">
    <property type="protein sequence ID" value="SDC83409.1"/>
    <property type="molecule type" value="Genomic_DNA"/>
</dbReference>
<dbReference type="GO" id="GO:0016787">
    <property type="term" value="F:hydrolase activity"/>
    <property type="evidence" value="ECO:0007669"/>
    <property type="project" value="InterPro"/>
</dbReference>
<gene>
    <name evidence="2" type="ORF">SAMN05216410_2352</name>
</gene>
<dbReference type="PROSITE" id="PS51273">
    <property type="entry name" value="GATASE_TYPE_1"/>
    <property type="match status" value="1"/>
</dbReference>
<protein>
    <submittedName>
        <fullName evidence="2">GMP synthase-Glutamine amidotransferase</fullName>
    </submittedName>
</protein>
<reference evidence="2 3" key="1">
    <citation type="submission" date="2016-09" db="EMBL/GenBank/DDBJ databases">
        <authorList>
            <person name="Capua I."/>
            <person name="De Benedictis P."/>
            <person name="Joannis T."/>
            <person name="Lombin L.H."/>
            <person name="Cattoli G."/>
        </authorList>
    </citation>
    <scope>NUCLEOTIDE SEQUENCE [LARGE SCALE GENOMIC DNA]</scope>
    <source>
        <strain evidence="2 3">ISLP-3</strain>
    </source>
</reference>
<dbReference type="PANTHER" id="PTHR42695">
    <property type="entry name" value="GLUTAMINE AMIDOTRANSFERASE YLR126C-RELATED"/>
    <property type="match status" value="1"/>
</dbReference>
<dbReference type="Gene3D" id="3.40.50.880">
    <property type="match status" value="1"/>
</dbReference>
<sequence length="241" mass="24669">MTSTDVTVIQSSADLPLGSLGDQLADAGLRVRVVRADQDEPLPAADGLGAALIVLDGRMSPYDDAATPWLAPLRELVLAAATAGVPTLAIGLGAQLLAVAGGGQVTVDAPPGPETGPVRVFWRPEAMTDPVLGDLARSVAQAGERASLVPSMHAHAVSELPDGALWLASSNMYPFHAFRVGSALGVQFRAETSADVLASWLEVEDLAGGADVRETAERMARTGQAVVAGLVAAVRAPLALV</sequence>
<dbReference type="Pfam" id="PF00117">
    <property type="entry name" value="GATase"/>
    <property type="match status" value="1"/>
</dbReference>
<name>A0A1G6PTK4_9MICO</name>
<accession>A0A1G6PTK4</accession>
<dbReference type="InterPro" id="IPR044992">
    <property type="entry name" value="ChyE-like"/>
</dbReference>
<feature type="domain" description="Glutamine amidotransferase" evidence="1">
    <location>
        <begin position="21"/>
        <end position="188"/>
    </location>
</feature>